<dbReference type="OrthoDB" id="591587at2759"/>
<keyword evidence="2" id="KW-0472">Membrane</keyword>
<keyword evidence="2" id="KW-0812">Transmembrane</keyword>
<dbReference type="AlphaFoldDB" id="A0A8N4ERK6"/>
<feature type="transmembrane region" description="Helical" evidence="2">
    <location>
        <begin position="554"/>
        <end position="581"/>
    </location>
</feature>
<dbReference type="Pfam" id="PF03140">
    <property type="entry name" value="DUF247"/>
    <property type="match status" value="1"/>
</dbReference>
<evidence type="ECO:0000256" key="1">
    <source>
        <dbReference type="SAM" id="MobiDB-lite"/>
    </source>
</evidence>
<dbReference type="RefSeq" id="XP_029117655.1">
    <property type="nucleotide sequence ID" value="XM_029261822.1"/>
</dbReference>
<name>A0A8N4ERK6_ELAGV</name>
<proteinExistence type="predicted"/>
<evidence type="ECO:0000313" key="3">
    <source>
        <dbReference type="Proteomes" id="UP000504607"/>
    </source>
</evidence>
<sequence length="583" mass="67389">MDEEFPDHISCCLSIEGEEECLSMPKVSRESGRILSKVSCKSKGMPTNATSSTNCKTNERETSWIDRVRKKVNLAHPMDHCHGRCTMFKVPKHIRELDPKAYTPTVASFGPFHHHNPYESSVMMDYKWRSVQHLLSHHGSQDDNQLLDRCLLELKKQDHNVRRCYAEEFSTLDAEDMALIMLLDGCFIIYLMLKMQCRKESSTKEIEREKGMEAEMEEEEEGDVVINIEEEQLENITVAGLFTLDLVVYDLLKLENQIPFFIIKLLFDQLISCEDEKIGLVDLALQLFKDIHPEESESFKKKKKNSPSKYKHLLHLFHSSRIPSEQQAQFTSEPESKAAPSQLIPKFKPGWISDAIKHMKSQRKKAEAAPPQGSSTSAPRWTPSATEIHRAGVKFKRKKPPADSFLNITFEQRKVEITPLRCLLNLRLMFRRGRMEIPSLQIYDYTGPLFQNLIAFEQCYFNTKMYITIYALFMDCIIDQAEDVRLLHLEGILEHKLSNDQAVAQLFNKLGSQIHFDLKKNYLTDQIQRVNKFYDSKWHKTLAALRRDYLGNPWATISVLAAIFLLLLSIEQAVFSALSFFHS</sequence>
<accession>A0A8N4ERK6</accession>
<evidence type="ECO:0000256" key="2">
    <source>
        <dbReference type="SAM" id="Phobius"/>
    </source>
</evidence>
<organism evidence="3 4">
    <name type="scientific">Elaeis guineensis var. tenera</name>
    <name type="common">Oil palm</name>
    <dbReference type="NCBI Taxonomy" id="51953"/>
    <lineage>
        <taxon>Eukaryota</taxon>
        <taxon>Viridiplantae</taxon>
        <taxon>Streptophyta</taxon>
        <taxon>Embryophyta</taxon>
        <taxon>Tracheophyta</taxon>
        <taxon>Spermatophyta</taxon>
        <taxon>Magnoliopsida</taxon>
        <taxon>Liliopsida</taxon>
        <taxon>Arecaceae</taxon>
        <taxon>Arecoideae</taxon>
        <taxon>Cocoseae</taxon>
        <taxon>Elaeidinae</taxon>
        <taxon>Elaeis</taxon>
    </lineage>
</organism>
<feature type="region of interest" description="Disordered" evidence="1">
    <location>
        <begin position="362"/>
        <end position="383"/>
    </location>
</feature>
<dbReference type="PANTHER" id="PTHR31170">
    <property type="entry name" value="BNAC04G53230D PROTEIN"/>
    <property type="match status" value="1"/>
</dbReference>
<protein>
    <submittedName>
        <fullName evidence="4">UPF0481 protein At3g47200-like</fullName>
    </submittedName>
</protein>
<keyword evidence="2" id="KW-1133">Transmembrane helix</keyword>
<keyword evidence="3" id="KW-1185">Reference proteome</keyword>
<dbReference type="InterPro" id="IPR004158">
    <property type="entry name" value="DUF247_pln"/>
</dbReference>
<feature type="compositionally biased region" description="Polar residues" evidence="1">
    <location>
        <begin position="372"/>
        <end position="383"/>
    </location>
</feature>
<dbReference type="PANTHER" id="PTHR31170:SF25">
    <property type="entry name" value="BNAA09G04570D PROTEIN"/>
    <property type="match status" value="1"/>
</dbReference>
<evidence type="ECO:0000313" key="4">
    <source>
        <dbReference type="RefSeq" id="XP_029117655.1"/>
    </source>
</evidence>
<dbReference type="Proteomes" id="UP000504607">
    <property type="component" value="Chromosome 2"/>
</dbReference>
<gene>
    <name evidence="4" type="primary">LOC114913184</name>
</gene>
<reference evidence="4" key="1">
    <citation type="submission" date="2025-08" db="UniProtKB">
        <authorList>
            <consortium name="RefSeq"/>
        </authorList>
    </citation>
    <scope>IDENTIFICATION</scope>
</reference>